<dbReference type="EMBL" id="AMPZ03000002">
    <property type="protein sequence ID" value="KAH9590212.1"/>
    <property type="molecule type" value="Genomic_DNA"/>
</dbReference>
<reference evidence="1" key="4">
    <citation type="journal article" date="2022" name="PLoS Pathog.">
        <title>Chromosome-level genome of Schistosoma haematobium underpins genome-wide explorations of molecular variation.</title>
        <authorList>
            <person name="Stroehlein A.J."/>
            <person name="Korhonen P.K."/>
            <person name="Lee V.V."/>
            <person name="Ralph S.A."/>
            <person name="Mentink-Kane M."/>
            <person name="You H."/>
            <person name="McManus D.P."/>
            <person name="Tchuente L.T."/>
            <person name="Stothard J.R."/>
            <person name="Kaur P."/>
            <person name="Dudchenko O."/>
            <person name="Aiden E.L."/>
            <person name="Yang B."/>
            <person name="Yang H."/>
            <person name="Emery A.M."/>
            <person name="Webster B.L."/>
            <person name="Brindley P.J."/>
            <person name="Rollinson D."/>
            <person name="Chang B.C.H."/>
            <person name="Gasser R.B."/>
            <person name="Young N.D."/>
        </authorList>
    </citation>
    <scope>NUCLEOTIDE SEQUENCE</scope>
</reference>
<reference evidence="2" key="1">
    <citation type="journal article" date="2012" name="Nat. Genet.">
        <title>Whole-genome sequence of Schistosoma haematobium.</title>
        <authorList>
            <person name="Young N.D."/>
            <person name="Jex A.R."/>
            <person name="Li B."/>
            <person name="Liu S."/>
            <person name="Yang L."/>
            <person name="Xiong Z."/>
            <person name="Li Y."/>
            <person name="Cantacessi C."/>
            <person name="Hall R.S."/>
            <person name="Xu X."/>
            <person name="Chen F."/>
            <person name="Wu X."/>
            <person name="Zerlotini A."/>
            <person name="Oliveira G."/>
            <person name="Hofmann A."/>
            <person name="Zhang G."/>
            <person name="Fang X."/>
            <person name="Kang Y."/>
            <person name="Campbell B.E."/>
            <person name="Loukas A."/>
            <person name="Ranganathan S."/>
            <person name="Rollinson D."/>
            <person name="Rinaldi G."/>
            <person name="Brindley P.J."/>
            <person name="Yang H."/>
            <person name="Wang J."/>
            <person name="Wang J."/>
            <person name="Gasser R.B."/>
        </authorList>
    </citation>
    <scope>NUCLEOTIDE SEQUENCE [LARGE SCALE GENOMIC DNA]</scope>
</reference>
<dbReference type="AlphaFoldDB" id="A0A095CBZ7"/>
<keyword evidence="3" id="KW-1185">Reference proteome</keyword>
<accession>A0A095CBZ7</accession>
<gene>
    <name evidence="1" type="ORF">MS3_00002980</name>
    <name evidence="2" type="ORF">MS3_08537</name>
</gene>
<proteinExistence type="predicted"/>
<evidence type="ECO:0000313" key="2">
    <source>
        <dbReference type="EMBL" id="KGB40078.1"/>
    </source>
</evidence>
<evidence type="ECO:0000313" key="3">
    <source>
        <dbReference type="Proteomes" id="UP000471633"/>
    </source>
</evidence>
<reference evidence="1" key="2">
    <citation type="journal article" date="2019" name="Gigascience">
        <title>High-quality Schistosoma haematobium genome achieved by single-molecule and long-range sequencing.</title>
        <authorList>
            <person name="Stroehlein A.J."/>
            <person name="Korhonen P.K."/>
            <person name="Chong T.M."/>
            <person name="Lim Y.L."/>
            <person name="Chan K.G."/>
            <person name="Webster B."/>
            <person name="Rollinson D."/>
            <person name="Brindley P.J."/>
            <person name="Gasser R.B."/>
            <person name="Young N.D."/>
        </authorList>
    </citation>
    <scope>NUCLEOTIDE SEQUENCE</scope>
</reference>
<sequence>MTEAKTNRKDITVLNPGKLKESSIRQKLPHLDLCPREKQSYLNSISRIHKGRLLKEIKKNQTNINLPLPSRKIKFRPIRCKSASQSPNPPIHTSCCNSKHNGRFPSTAENRLVLNKNGSILVQKNKRTQLRDVYVDLLNLPPIPLNLKMTKSFSSNQVNVSCPFQSRITTITEKDLDLIIPHLIRRRSNSGSCCHTPCFSPYFKNVPETSIHFAPVRMTNIHTLETLWCKKRQELQNRNNTEIKRTKMKAQQSIRSPSAYSPFTQRRMIFDDMEKRDLLQWSHSNPLSNCSKSPVAY</sequence>
<reference evidence="1" key="3">
    <citation type="submission" date="2021-06" db="EMBL/GenBank/DDBJ databases">
        <title>Chromosome-level genome assembly for S. haematobium.</title>
        <authorList>
            <person name="Stroehlein A.J."/>
        </authorList>
    </citation>
    <scope>NUCLEOTIDE SEQUENCE</scope>
</reference>
<dbReference type="RefSeq" id="XP_012799836.1">
    <property type="nucleotide sequence ID" value="XM_012944382.2"/>
</dbReference>
<dbReference type="Proteomes" id="UP000471633">
    <property type="component" value="Unassembled WGS sequence"/>
</dbReference>
<dbReference type="EMBL" id="KL251363">
    <property type="protein sequence ID" value="KGB40078.1"/>
    <property type="molecule type" value="Genomic_DNA"/>
</dbReference>
<protein>
    <submittedName>
        <fullName evidence="2">Uncharacterized protein</fullName>
    </submittedName>
</protein>
<name>A0A095CBZ7_SCHHA</name>
<dbReference type="GeneID" id="24595766"/>
<dbReference type="CTD" id="24595766"/>
<dbReference type="OrthoDB" id="6274012at2759"/>
<organism evidence="2">
    <name type="scientific">Schistosoma haematobium</name>
    <name type="common">Blood fluke</name>
    <dbReference type="NCBI Taxonomy" id="6185"/>
    <lineage>
        <taxon>Eukaryota</taxon>
        <taxon>Metazoa</taxon>
        <taxon>Spiralia</taxon>
        <taxon>Lophotrochozoa</taxon>
        <taxon>Platyhelminthes</taxon>
        <taxon>Trematoda</taxon>
        <taxon>Digenea</taxon>
        <taxon>Strigeidida</taxon>
        <taxon>Schistosomatoidea</taxon>
        <taxon>Schistosomatidae</taxon>
        <taxon>Schistosoma</taxon>
    </lineage>
</organism>
<dbReference type="KEGG" id="shx:MS3_00002980"/>
<evidence type="ECO:0000313" key="1">
    <source>
        <dbReference type="EMBL" id="KAH9590212.1"/>
    </source>
</evidence>